<keyword evidence="1" id="KW-0472">Membrane</keyword>
<sequence>MRFIKKPRFAFIGEYGGSVRCWPLLGSEPPLLHHVRWTKGLCRVDSDSDETVMSGNVVGRLCRAAHYSTWQKAFQFGTHRVSKRSLIIIMPTALLCCCCCCCAVLAMADIIVLKGRYPFYPQREKLLDGKLNGSARKKLRLRRDFNVIRECARIALILERRGNDRAHLPLVFHVIKHYG</sequence>
<keyword evidence="3" id="KW-1185">Reference proteome</keyword>
<dbReference type="AlphaFoldDB" id="F4WZP9"/>
<dbReference type="InParanoid" id="F4WZP9"/>
<proteinExistence type="predicted"/>
<reference evidence="2" key="1">
    <citation type="submission" date="2011-02" db="EMBL/GenBank/DDBJ databases">
        <title>The genome of the leaf-cutting ant Acromyrmex echinatior suggests key adaptations to social evolution and fungus farming.</title>
        <authorList>
            <person name="Nygaard S."/>
            <person name="Zhang G."/>
        </authorList>
    </citation>
    <scope>NUCLEOTIDE SEQUENCE</scope>
</reference>
<feature type="transmembrane region" description="Helical" evidence="1">
    <location>
        <begin position="86"/>
        <end position="113"/>
    </location>
</feature>
<evidence type="ECO:0000256" key="1">
    <source>
        <dbReference type="SAM" id="Phobius"/>
    </source>
</evidence>
<accession>F4WZP9</accession>
<organism evidence="3">
    <name type="scientific">Acromyrmex echinatior</name>
    <name type="common">Panamanian leafcutter ant</name>
    <name type="synonym">Acromyrmex octospinosus echinatior</name>
    <dbReference type="NCBI Taxonomy" id="103372"/>
    <lineage>
        <taxon>Eukaryota</taxon>
        <taxon>Metazoa</taxon>
        <taxon>Ecdysozoa</taxon>
        <taxon>Arthropoda</taxon>
        <taxon>Hexapoda</taxon>
        <taxon>Insecta</taxon>
        <taxon>Pterygota</taxon>
        <taxon>Neoptera</taxon>
        <taxon>Endopterygota</taxon>
        <taxon>Hymenoptera</taxon>
        <taxon>Apocrita</taxon>
        <taxon>Aculeata</taxon>
        <taxon>Formicoidea</taxon>
        <taxon>Formicidae</taxon>
        <taxon>Myrmicinae</taxon>
        <taxon>Acromyrmex</taxon>
    </lineage>
</organism>
<evidence type="ECO:0000313" key="3">
    <source>
        <dbReference type="Proteomes" id="UP000007755"/>
    </source>
</evidence>
<dbReference type="Proteomes" id="UP000007755">
    <property type="component" value="Unassembled WGS sequence"/>
</dbReference>
<dbReference type="EMBL" id="GL888480">
    <property type="protein sequence ID" value="EGI60324.1"/>
    <property type="molecule type" value="Genomic_DNA"/>
</dbReference>
<gene>
    <name evidence="2" type="ORF">G5I_11506</name>
</gene>
<keyword evidence="1" id="KW-1133">Transmembrane helix</keyword>
<protein>
    <submittedName>
        <fullName evidence="2">Uncharacterized protein</fullName>
    </submittedName>
</protein>
<evidence type="ECO:0000313" key="2">
    <source>
        <dbReference type="EMBL" id="EGI60324.1"/>
    </source>
</evidence>
<name>F4WZP9_ACREC</name>
<keyword evidence="1" id="KW-0812">Transmembrane</keyword>